<feature type="transmembrane region" description="Helical" evidence="3">
    <location>
        <begin position="39"/>
        <end position="59"/>
    </location>
</feature>
<dbReference type="NCBIfam" id="TIGR00254">
    <property type="entry name" value="GGDEF"/>
    <property type="match status" value="1"/>
</dbReference>
<dbReference type="GO" id="GO:0052621">
    <property type="term" value="F:diguanylate cyclase activity"/>
    <property type="evidence" value="ECO:0007669"/>
    <property type="project" value="UniProtKB-EC"/>
</dbReference>
<dbReference type="PANTHER" id="PTHR45138:SF9">
    <property type="entry name" value="DIGUANYLATE CYCLASE DGCM-RELATED"/>
    <property type="match status" value="1"/>
</dbReference>
<dbReference type="InterPro" id="IPR050469">
    <property type="entry name" value="Diguanylate_Cyclase"/>
</dbReference>
<keyword evidence="6" id="KW-1185">Reference proteome</keyword>
<name>A0ABW5UI39_9BURK</name>
<evidence type="ECO:0000256" key="3">
    <source>
        <dbReference type="SAM" id="Phobius"/>
    </source>
</evidence>
<dbReference type="Proteomes" id="UP001597463">
    <property type="component" value="Unassembled WGS sequence"/>
</dbReference>
<dbReference type="EMBL" id="JBHUMV010000001">
    <property type="protein sequence ID" value="MFD2753120.1"/>
    <property type="molecule type" value="Genomic_DNA"/>
</dbReference>
<dbReference type="PROSITE" id="PS50887">
    <property type="entry name" value="GGDEF"/>
    <property type="match status" value="1"/>
</dbReference>
<dbReference type="CDD" id="cd01949">
    <property type="entry name" value="GGDEF"/>
    <property type="match status" value="1"/>
</dbReference>
<dbReference type="SUPFAM" id="SSF55073">
    <property type="entry name" value="Nucleotide cyclase"/>
    <property type="match status" value="1"/>
</dbReference>
<feature type="transmembrane region" description="Helical" evidence="3">
    <location>
        <begin position="191"/>
        <end position="211"/>
    </location>
</feature>
<feature type="transmembrane region" description="Helical" evidence="3">
    <location>
        <begin position="126"/>
        <end position="144"/>
    </location>
</feature>
<evidence type="ECO:0000256" key="1">
    <source>
        <dbReference type="ARBA" id="ARBA00012528"/>
    </source>
</evidence>
<dbReference type="InterPro" id="IPR000160">
    <property type="entry name" value="GGDEF_dom"/>
</dbReference>
<comment type="catalytic activity">
    <reaction evidence="2">
        <text>2 GTP = 3',3'-c-di-GMP + 2 diphosphate</text>
        <dbReference type="Rhea" id="RHEA:24898"/>
        <dbReference type="ChEBI" id="CHEBI:33019"/>
        <dbReference type="ChEBI" id="CHEBI:37565"/>
        <dbReference type="ChEBI" id="CHEBI:58805"/>
        <dbReference type="EC" id="2.7.7.65"/>
    </reaction>
</comment>
<feature type="transmembrane region" description="Helical" evidence="3">
    <location>
        <begin position="156"/>
        <end position="176"/>
    </location>
</feature>
<evidence type="ECO:0000256" key="2">
    <source>
        <dbReference type="ARBA" id="ARBA00034247"/>
    </source>
</evidence>
<dbReference type="RefSeq" id="WP_370671018.1">
    <property type="nucleotide sequence ID" value="NZ_BCNT01000003.1"/>
</dbReference>
<feature type="transmembrane region" description="Helical" evidence="3">
    <location>
        <begin position="6"/>
        <end position="27"/>
    </location>
</feature>
<keyword evidence="5" id="KW-0808">Transferase</keyword>
<feature type="transmembrane region" description="Helical" evidence="3">
    <location>
        <begin position="98"/>
        <end position="120"/>
    </location>
</feature>
<dbReference type="EC" id="2.7.7.65" evidence="1"/>
<keyword evidence="3" id="KW-0812">Transmembrane</keyword>
<organism evidence="5 6">
    <name type="scientific">Comamonas terrae</name>
    <dbReference type="NCBI Taxonomy" id="673548"/>
    <lineage>
        <taxon>Bacteria</taxon>
        <taxon>Pseudomonadati</taxon>
        <taxon>Pseudomonadota</taxon>
        <taxon>Betaproteobacteria</taxon>
        <taxon>Burkholderiales</taxon>
        <taxon>Comamonadaceae</taxon>
        <taxon>Comamonas</taxon>
    </lineage>
</organism>
<gene>
    <name evidence="5" type="ORF">ACFSW6_03400</name>
</gene>
<keyword evidence="3" id="KW-0472">Membrane</keyword>
<proteinExistence type="predicted"/>
<evidence type="ECO:0000313" key="6">
    <source>
        <dbReference type="Proteomes" id="UP001597463"/>
    </source>
</evidence>
<dbReference type="InterPro" id="IPR029787">
    <property type="entry name" value="Nucleotide_cyclase"/>
</dbReference>
<accession>A0ABW5UI39</accession>
<dbReference type="PANTHER" id="PTHR45138">
    <property type="entry name" value="REGULATORY COMPONENTS OF SENSORY TRANSDUCTION SYSTEM"/>
    <property type="match status" value="1"/>
</dbReference>
<comment type="caution">
    <text evidence="5">The sequence shown here is derived from an EMBL/GenBank/DDBJ whole genome shotgun (WGS) entry which is preliminary data.</text>
</comment>
<evidence type="ECO:0000259" key="4">
    <source>
        <dbReference type="PROSITE" id="PS50887"/>
    </source>
</evidence>
<dbReference type="Gene3D" id="3.30.70.270">
    <property type="match status" value="1"/>
</dbReference>
<protein>
    <recommendedName>
        <fullName evidence="1">diguanylate cyclase</fullName>
        <ecNumber evidence="1">2.7.7.65</ecNumber>
    </recommendedName>
</protein>
<sequence length="386" mass="41462">MPNLDLPTIVAYAGGMACVIGLILAVLGRSFPASIRGWGYWAGGAIVAGGLGMLARGWLRSVVSEDVAVAAQNICLIMTAGLFLAGTCALFEWRLPRHFLPLLLGVAVVASCIFFGYESAPIHRRIFARGLLAALYGCHAWVVLRQPRTLATRVTAGILVTLVALLLLRAVSGYLAPGTDGIHSVAWLQQAYAVGFSSTDVLLPLCAILMMSEKLRGALEHETMHDSLTGLPNRRAVLAELDRLFALARRTRMFVLVVFIDLDGFKKINDTYGHEVGDQFLAEVGRRISAGLRSGDMLGRMSGDEFVVLGLIPPPFSDTAINAIRARLTPRLRGRFAFAGGSFDYAGASFGLVAADPAASSPEATLRAADQRMYAEKRAKRMLEAA</sequence>
<feature type="domain" description="GGDEF" evidence="4">
    <location>
        <begin position="253"/>
        <end position="386"/>
    </location>
</feature>
<reference evidence="6" key="1">
    <citation type="journal article" date="2019" name="Int. J. Syst. Evol. Microbiol.">
        <title>The Global Catalogue of Microorganisms (GCM) 10K type strain sequencing project: providing services to taxonomists for standard genome sequencing and annotation.</title>
        <authorList>
            <consortium name="The Broad Institute Genomics Platform"/>
            <consortium name="The Broad Institute Genome Sequencing Center for Infectious Disease"/>
            <person name="Wu L."/>
            <person name="Ma J."/>
        </authorList>
    </citation>
    <scope>NUCLEOTIDE SEQUENCE [LARGE SCALE GENOMIC DNA]</scope>
    <source>
        <strain evidence="6">TISTR 1906</strain>
    </source>
</reference>
<dbReference type="InterPro" id="IPR043128">
    <property type="entry name" value="Rev_trsase/Diguanyl_cyclase"/>
</dbReference>
<dbReference type="SMART" id="SM00267">
    <property type="entry name" value="GGDEF"/>
    <property type="match status" value="1"/>
</dbReference>
<feature type="transmembrane region" description="Helical" evidence="3">
    <location>
        <begin position="71"/>
        <end position="91"/>
    </location>
</feature>
<keyword evidence="3" id="KW-1133">Transmembrane helix</keyword>
<keyword evidence="5" id="KW-0548">Nucleotidyltransferase</keyword>
<dbReference type="Pfam" id="PF00990">
    <property type="entry name" value="GGDEF"/>
    <property type="match status" value="1"/>
</dbReference>
<evidence type="ECO:0000313" key="5">
    <source>
        <dbReference type="EMBL" id="MFD2753120.1"/>
    </source>
</evidence>